<comment type="caution">
    <text evidence="1">The sequence shown here is derived from an EMBL/GenBank/DDBJ whole genome shotgun (WGS) entry which is preliminary data.</text>
</comment>
<reference evidence="1" key="1">
    <citation type="submission" date="2022-04" db="EMBL/GenBank/DDBJ databases">
        <title>Chromosome-scale genome assembly of Holotrichia oblita Faldermann.</title>
        <authorList>
            <person name="Rongchong L."/>
        </authorList>
    </citation>
    <scope>NUCLEOTIDE SEQUENCE</scope>
    <source>
        <strain evidence="1">81SQS9</strain>
    </source>
</reference>
<sequence>MHADIISFTGKSDPIVCQYAEDYLRKHKTPHIKNLVSNKIREMRRLLIPLKQIFNINSTLEALVPENFDKVVAAARIVSGYDESTKSFTAPSLALHFRTILLAVCSAAKTLLLKKDPIIAITDYDKALSELKKFRELVATNWKYEMGSLAPKDINEKHSSIPQKLPLSQDIILFKNYCHNIATDAMKNLKQNFENIESFKKLSEAALALTISLNRKRLGDVQYMKLETYNTSQTNIDQTECLNVILSESDKELTRYFKRVVTVGKGSKPVAVLFPKPVQDYINVLLDVRKKTAFVPKENPLPQELYQTSKIAKLLLTIERGVSEEHKGKTLDEIDAQLETWVNNKSHSQNNGDVDLGETIDNTIAENINEPVIEETNEINSAETSYVKSRDNQFSIKKIQEKGKSRGTWSNEQKKEMLKFFKNHIKKKISPKKAECLELQRKYMALFGNKTWVQIKVFVYNTYKNVK</sequence>
<dbReference type="EMBL" id="CM043017">
    <property type="protein sequence ID" value="KAI4465997.1"/>
    <property type="molecule type" value="Genomic_DNA"/>
</dbReference>
<evidence type="ECO:0000313" key="1">
    <source>
        <dbReference type="EMBL" id="KAI4465997.1"/>
    </source>
</evidence>
<accession>A0ACB9TGN8</accession>
<keyword evidence="2" id="KW-1185">Reference proteome</keyword>
<dbReference type="Proteomes" id="UP001056778">
    <property type="component" value="Chromosome 3"/>
</dbReference>
<proteinExistence type="predicted"/>
<name>A0ACB9TGN8_HOLOL</name>
<evidence type="ECO:0000313" key="2">
    <source>
        <dbReference type="Proteomes" id="UP001056778"/>
    </source>
</evidence>
<protein>
    <submittedName>
        <fullName evidence="1">Uncharacterized protein</fullName>
    </submittedName>
</protein>
<gene>
    <name evidence="1" type="ORF">MML48_3g00004720</name>
</gene>
<organism evidence="1 2">
    <name type="scientific">Holotrichia oblita</name>
    <name type="common">Chafer beetle</name>
    <dbReference type="NCBI Taxonomy" id="644536"/>
    <lineage>
        <taxon>Eukaryota</taxon>
        <taxon>Metazoa</taxon>
        <taxon>Ecdysozoa</taxon>
        <taxon>Arthropoda</taxon>
        <taxon>Hexapoda</taxon>
        <taxon>Insecta</taxon>
        <taxon>Pterygota</taxon>
        <taxon>Neoptera</taxon>
        <taxon>Endopterygota</taxon>
        <taxon>Coleoptera</taxon>
        <taxon>Polyphaga</taxon>
        <taxon>Scarabaeiformia</taxon>
        <taxon>Scarabaeidae</taxon>
        <taxon>Melolonthinae</taxon>
        <taxon>Holotrichia</taxon>
    </lineage>
</organism>